<evidence type="ECO:0000313" key="3">
    <source>
        <dbReference type="Proteomes" id="UP001372338"/>
    </source>
</evidence>
<dbReference type="PANTHER" id="PTHR34777">
    <property type="entry name" value="VQ MOTIF-CONTAINING PROTEIN 10"/>
    <property type="match status" value="1"/>
</dbReference>
<keyword evidence="3" id="KW-1185">Reference proteome</keyword>
<dbReference type="InterPro" id="IPR008889">
    <property type="entry name" value="VQ"/>
</dbReference>
<feature type="domain" description="VQ" evidence="1">
    <location>
        <begin position="15"/>
        <end position="39"/>
    </location>
</feature>
<dbReference type="InterPro" id="IPR039608">
    <property type="entry name" value="VQ_1/10"/>
</dbReference>
<protein>
    <recommendedName>
        <fullName evidence="1">VQ domain-containing protein</fullName>
    </recommendedName>
</protein>
<accession>A0AAN9EGY4</accession>
<dbReference type="PANTHER" id="PTHR34777:SF1">
    <property type="entry name" value="VQ MOTIF-CONTAINING PROTEIN 10"/>
    <property type="match status" value="1"/>
</dbReference>
<evidence type="ECO:0000313" key="2">
    <source>
        <dbReference type="EMBL" id="KAK7257091.1"/>
    </source>
</evidence>
<dbReference type="EMBL" id="JAYWIO010000006">
    <property type="protein sequence ID" value="KAK7257091.1"/>
    <property type="molecule type" value="Genomic_DNA"/>
</dbReference>
<organism evidence="2 3">
    <name type="scientific">Crotalaria pallida</name>
    <name type="common">Smooth rattlebox</name>
    <name type="synonym">Crotalaria striata</name>
    <dbReference type="NCBI Taxonomy" id="3830"/>
    <lineage>
        <taxon>Eukaryota</taxon>
        <taxon>Viridiplantae</taxon>
        <taxon>Streptophyta</taxon>
        <taxon>Embryophyta</taxon>
        <taxon>Tracheophyta</taxon>
        <taxon>Spermatophyta</taxon>
        <taxon>Magnoliopsida</taxon>
        <taxon>eudicotyledons</taxon>
        <taxon>Gunneridae</taxon>
        <taxon>Pentapetalae</taxon>
        <taxon>rosids</taxon>
        <taxon>fabids</taxon>
        <taxon>Fabales</taxon>
        <taxon>Fabaceae</taxon>
        <taxon>Papilionoideae</taxon>
        <taxon>50 kb inversion clade</taxon>
        <taxon>genistoids sensu lato</taxon>
        <taxon>core genistoids</taxon>
        <taxon>Crotalarieae</taxon>
        <taxon>Crotalaria</taxon>
    </lineage>
</organism>
<comment type="caution">
    <text evidence="2">The sequence shown here is derived from an EMBL/GenBank/DDBJ whole genome shotgun (WGS) entry which is preliminary data.</text>
</comment>
<evidence type="ECO:0000259" key="1">
    <source>
        <dbReference type="Pfam" id="PF05678"/>
    </source>
</evidence>
<dbReference type="Pfam" id="PF05678">
    <property type="entry name" value="VQ"/>
    <property type="match status" value="1"/>
</dbReference>
<dbReference type="Proteomes" id="UP001372338">
    <property type="component" value="Unassembled WGS sequence"/>
</dbReference>
<name>A0AAN9EGY4_CROPI</name>
<dbReference type="AlphaFoldDB" id="A0AAN9EGY4"/>
<reference evidence="2 3" key="1">
    <citation type="submission" date="2024-01" db="EMBL/GenBank/DDBJ databases">
        <title>The genomes of 5 underutilized Papilionoideae crops provide insights into root nodulation and disease resistanc.</title>
        <authorList>
            <person name="Yuan L."/>
        </authorList>
    </citation>
    <scope>NUCLEOTIDE SEQUENCE [LARGE SCALE GENOMIC DNA]</scope>
    <source>
        <strain evidence="2">ZHUSHIDOU_FW_LH</strain>
        <tissue evidence="2">Leaf</tissue>
    </source>
</reference>
<sequence length="112" mass="12017">MESGGCSRKPVKIVIINTQYVETDAMSFKSVVQKLTGKKHSSSSSDYDVATAAATKANKRVRHSVVGGVHQVPCAIGGGAHGSSFLLKDFSFNEFDVLLGQMPLINDDLWSD</sequence>
<gene>
    <name evidence="2" type="ORF">RIF29_30816</name>
</gene>
<proteinExistence type="predicted"/>